<reference evidence="6 7" key="1">
    <citation type="submission" date="2019-06" db="EMBL/GenBank/DDBJ databases">
        <authorList>
            <person name="Li F."/>
        </authorList>
    </citation>
    <scope>NUCLEOTIDE SEQUENCE [LARGE SCALE GENOMIC DNA]</scope>
    <source>
        <strain evidence="6 7">10F1D-1</strain>
    </source>
</reference>
<dbReference type="AlphaFoldDB" id="A0A506YBW7"/>
<protein>
    <submittedName>
        <fullName evidence="6">LysR family transcriptional regulator</fullName>
    </submittedName>
</protein>
<dbReference type="EMBL" id="VHQG01000001">
    <property type="protein sequence ID" value="TPW77919.1"/>
    <property type="molecule type" value="Genomic_DNA"/>
</dbReference>
<keyword evidence="3" id="KW-0238">DNA-binding</keyword>
<dbReference type="GO" id="GO:0000976">
    <property type="term" value="F:transcription cis-regulatory region binding"/>
    <property type="evidence" value="ECO:0007669"/>
    <property type="project" value="TreeGrafter"/>
</dbReference>
<organism evidence="6 7">
    <name type="scientific">Schumannella soli</name>
    <dbReference type="NCBI Taxonomy" id="2590779"/>
    <lineage>
        <taxon>Bacteria</taxon>
        <taxon>Bacillati</taxon>
        <taxon>Actinomycetota</taxon>
        <taxon>Actinomycetes</taxon>
        <taxon>Micrococcales</taxon>
        <taxon>Microbacteriaceae</taxon>
        <taxon>Schumannella</taxon>
    </lineage>
</organism>
<feature type="domain" description="HTH lysR-type" evidence="5">
    <location>
        <begin position="5"/>
        <end position="62"/>
    </location>
</feature>
<dbReference type="PANTHER" id="PTHR30126:SF39">
    <property type="entry name" value="HTH-TYPE TRANSCRIPTIONAL REGULATOR CYSL"/>
    <property type="match status" value="1"/>
</dbReference>
<evidence type="ECO:0000256" key="2">
    <source>
        <dbReference type="ARBA" id="ARBA00023015"/>
    </source>
</evidence>
<evidence type="ECO:0000259" key="5">
    <source>
        <dbReference type="PROSITE" id="PS50931"/>
    </source>
</evidence>
<dbReference type="RefSeq" id="WP_141162444.1">
    <property type="nucleotide sequence ID" value="NZ_VHQG01000001.1"/>
</dbReference>
<dbReference type="SUPFAM" id="SSF46785">
    <property type="entry name" value="Winged helix' DNA-binding domain"/>
    <property type="match status" value="1"/>
</dbReference>
<keyword evidence="2" id="KW-0805">Transcription regulation</keyword>
<dbReference type="PANTHER" id="PTHR30126">
    <property type="entry name" value="HTH-TYPE TRANSCRIPTIONAL REGULATOR"/>
    <property type="match status" value="1"/>
</dbReference>
<gene>
    <name evidence="6" type="ORF">FJ657_04570</name>
</gene>
<dbReference type="SUPFAM" id="SSF53850">
    <property type="entry name" value="Periplasmic binding protein-like II"/>
    <property type="match status" value="1"/>
</dbReference>
<dbReference type="InterPro" id="IPR036388">
    <property type="entry name" value="WH-like_DNA-bd_sf"/>
</dbReference>
<dbReference type="OrthoDB" id="9808620at2"/>
<dbReference type="Gene3D" id="3.40.190.290">
    <property type="match status" value="1"/>
</dbReference>
<proteinExistence type="inferred from homology"/>
<evidence type="ECO:0000256" key="1">
    <source>
        <dbReference type="ARBA" id="ARBA00009437"/>
    </source>
</evidence>
<name>A0A506YBW7_9MICO</name>
<dbReference type="PROSITE" id="PS50931">
    <property type="entry name" value="HTH_LYSR"/>
    <property type="match status" value="1"/>
</dbReference>
<accession>A0A506YBW7</accession>
<sequence length="313" mass="32374">MSDRVDLPALRLFADVLRLGSLGAAARESGVTQQAASARIRSLERTIGIELLVRGASGSEPTEAGRLFATWAADVLAAADRLDSGVRALRESDRRHLAFAASQTVAEHLAPGWLVALRRATDAAGAAPVEVRLTVGNSEAVAELVRSRAVELGVIESPDLPADLAAVPLGHDALVPVVAPDHPWASRTAPLDLAELAATPLAVREQGSGTRRALERLLAERGAGAPVAPAMELDTSAAVRSAAAAGIAPAVLSELAVADDIRLGRLVRIPLAGAPLHREFTAIWRGDATQPSPAAEALLRVIGRESRAGGADA</sequence>
<dbReference type="PRINTS" id="PR00039">
    <property type="entry name" value="HTHLYSR"/>
</dbReference>
<dbReference type="InterPro" id="IPR005119">
    <property type="entry name" value="LysR_subst-bd"/>
</dbReference>
<keyword evidence="7" id="KW-1185">Reference proteome</keyword>
<dbReference type="InterPro" id="IPR000847">
    <property type="entry name" value="LysR_HTH_N"/>
</dbReference>
<dbReference type="InterPro" id="IPR036390">
    <property type="entry name" value="WH_DNA-bd_sf"/>
</dbReference>
<dbReference type="Pfam" id="PF00126">
    <property type="entry name" value="HTH_1"/>
    <property type="match status" value="1"/>
</dbReference>
<comment type="caution">
    <text evidence="6">The sequence shown here is derived from an EMBL/GenBank/DDBJ whole genome shotgun (WGS) entry which is preliminary data.</text>
</comment>
<dbReference type="Gene3D" id="1.10.10.10">
    <property type="entry name" value="Winged helix-like DNA-binding domain superfamily/Winged helix DNA-binding domain"/>
    <property type="match status" value="1"/>
</dbReference>
<evidence type="ECO:0000313" key="6">
    <source>
        <dbReference type="EMBL" id="TPW77919.1"/>
    </source>
</evidence>
<keyword evidence="4" id="KW-0804">Transcription</keyword>
<dbReference type="Proteomes" id="UP000316252">
    <property type="component" value="Unassembled WGS sequence"/>
</dbReference>
<evidence type="ECO:0000256" key="3">
    <source>
        <dbReference type="ARBA" id="ARBA00023125"/>
    </source>
</evidence>
<evidence type="ECO:0000256" key="4">
    <source>
        <dbReference type="ARBA" id="ARBA00023163"/>
    </source>
</evidence>
<evidence type="ECO:0000313" key="7">
    <source>
        <dbReference type="Proteomes" id="UP000316252"/>
    </source>
</evidence>
<comment type="similarity">
    <text evidence="1">Belongs to the LysR transcriptional regulatory family.</text>
</comment>
<dbReference type="Pfam" id="PF03466">
    <property type="entry name" value="LysR_substrate"/>
    <property type="match status" value="1"/>
</dbReference>
<dbReference type="GO" id="GO:0003700">
    <property type="term" value="F:DNA-binding transcription factor activity"/>
    <property type="evidence" value="ECO:0007669"/>
    <property type="project" value="InterPro"/>
</dbReference>